<accession>A0AAV6LEU4</accession>
<dbReference type="Proteomes" id="UP000823749">
    <property type="component" value="Chromosome 2"/>
</dbReference>
<evidence type="ECO:0000313" key="2">
    <source>
        <dbReference type="Proteomes" id="UP000823749"/>
    </source>
</evidence>
<keyword evidence="2" id="KW-1185">Reference proteome</keyword>
<gene>
    <name evidence="1" type="ORF">RHGRI_005367</name>
</gene>
<comment type="caution">
    <text evidence="1">The sequence shown here is derived from an EMBL/GenBank/DDBJ whole genome shotgun (WGS) entry which is preliminary data.</text>
</comment>
<name>A0AAV6LEU4_9ERIC</name>
<reference evidence="1" key="1">
    <citation type="submission" date="2020-08" db="EMBL/GenBank/DDBJ databases">
        <title>Plant Genome Project.</title>
        <authorList>
            <person name="Zhang R.-G."/>
        </authorList>
    </citation>
    <scope>NUCLEOTIDE SEQUENCE</scope>
    <source>
        <strain evidence="1">WSP0</strain>
        <tissue evidence="1">Leaf</tissue>
    </source>
</reference>
<evidence type="ECO:0000313" key="1">
    <source>
        <dbReference type="EMBL" id="KAG5562614.1"/>
    </source>
</evidence>
<proteinExistence type="predicted"/>
<organism evidence="1 2">
    <name type="scientific">Rhododendron griersonianum</name>
    <dbReference type="NCBI Taxonomy" id="479676"/>
    <lineage>
        <taxon>Eukaryota</taxon>
        <taxon>Viridiplantae</taxon>
        <taxon>Streptophyta</taxon>
        <taxon>Embryophyta</taxon>
        <taxon>Tracheophyta</taxon>
        <taxon>Spermatophyta</taxon>
        <taxon>Magnoliopsida</taxon>
        <taxon>eudicotyledons</taxon>
        <taxon>Gunneridae</taxon>
        <taxon>Pentapetalae</taxon>
        <taxon>asterids</taxon>
        <taxon>Ericales</taxon>
        <taxon>Ericaceae</taxon>
        <taxon>Ericoideae</taxon>
        <taxon>Rhodoreae</taxon>
        <taxon>Rhododendron</taxon>
    </lineage>
</organism>
<sequence length="95" mass="10921">MPEESEDEYKSTVVLQECVKEMKDCVDNARKCYVEELNLSDDHMLEMIFLHIMTYSCFTKEKCEVEKIATCGDGEGGNGKAVESLYLNIWKIDIL</sequence>
<protein>
    <submittedName>
        <fullName evidence="1">Uncharacterized protein</fullName>
    </submittedName>
</protein>
<dbReference type="EMBL" id="JACTNZ010000002">
    <property type="protein sequence ID" value="KAG5562614.1"/>
    <property type="molecule type" value="Genomic_DNA"/>
</dbReference>
<dbReference type="AlphaFoldDB" id="A0AAV6LEU4"/>